<keyword evidence="1" id="KW-1133">Transmembrane helix</keyword>
<reference evidence="2 3" key="1">
    <citation type="submission" date="2023-03" db="EMBL/GenBank/DDBJ databases">
        <title>MT1 and MT2 Draft Genomes of Novel Species.</title>
        <authorList>
            <person name="Venkateswaran K."/>
        </authorList>
    </citation>
    <scope>NUCLEOTIDE SEQUENCE [LARGE SCALE GENOMIC DNA]</scope>
    <source>
        <strain evidence="2 3">IF8SW-P5</strain>
    </source>
</reference>
<accession>A0ABW9GFG5</accession>
<sequence length="242" mass="25048">MFHPDRSRRRRRSATVLAVASLAFLGAGSLVVADTALADLIEAAPTGAPGRLILASDPYPAQFLDLSPGEPAHWKIRARLEDATHAELALELRKSGALAAAPRGLVMRVDVCDSPWSDVADQPICRSGAREVTVAPPEDDYASSSPTFELRPLTPSAPQYLLVTLAVDSTGEAARDASLMGLRGNVAVGLTATSIEDDSARPAERLAVTGAAPEMLLGVGALAVGVLGLGAALRRARKGGAA</sequence>
<gene>
    <name evidence="2" type="ORF">P5G46_06405</name>
</gene>
<dbReference type="EMBL" id="JAROCE010000001">
    <property type="protein sequence ID" value="MFM2720129.1"/>
    <property type="molecule type" value="Genomic_DNA"/>
</dbReference>
<evidence type="ECO:0000256" key="1">
    <source>
        <dbReference type="SAM" id="Phobius"/>
    </source>
</evidence>
<feature type="transmembrane region" description="Helical" evidence="1">
    <location>
        <begin position="215"/>
        <end position="233"/>
    </location>
</feature>
<evidence type="ECO:0008006" key="4">
    <source>
        <dbReference type="Google" id="ProtNLM"/>
    </source>
</evidence>
<evidence type="ECO:0000313" key="2">
    <source>
        <dbReference type="EMBL" id="MFM2720129.1"/>
    </source>
</evidence>
<name>A0ABW9GFG5_9MICO</name>
<keyword evidence="1" id="KW-0472">Membrane</keyword>
<keyword evidence="3" id="KW-1185">Reference proteome</keyword>
<organism evidence="2 3">
    <name type="scientific">Microbacterium mcarthurae</name>
    <dbReference type="NCBI Taxonomy" id="3035918"/>
    <lineage>
        <taxon>Bacteria</taxon>
        <taxon>Bacillati</taxon>
        <taxon>Actinomycetota</taxon>
        <taxon>Actinomycetes</taxon>
        <taxon>Micrococcales</taxon>
        <taxon>Microbacteriaceae</taxon>
        <taxon>Microbacterium</taxon>
    </lineage>
</organism>
<comment type="caution">
    <text evidence="2">The sequence shown here is derived from an EMBL/GenBank/DDBJ whole genome shotgun (WGS) entry which is preliminary data.</text>
</comment>
<evidence type="ECO:0000313" key="3">
    <source>
        <dbReference type="Proteomes" id="UP001630303"/>
    </source>
</evidence>
<keyword evidence="1" id="KW-0812">Transmembrane</keyword>
<proteinExistence type="predicted"/>
<dbReference type="Proteomes" id="UP001630303">
    <property type="component" value="Unassembled WGS sequence"/>
</dbReference>
<protein>
    <recommendedName>
        <fullName evidence="4">Gram-positive cocci surface proteins LPxTG domain-containing protein</fullName>
    </recommendedName>
</protein>
<dbReference type="RefSeq" id="WP_408905236.1">
    <property type="nucleotide sequence ID" value="NZ_JAROCE010000001.1"/>
</dbReference>